<sequence length="368" mass="41577">MRTHVGTSFSSHSKSTTRLFSSSRLYYQPGEDPPFYFNNPNDFDLSLQLTSHQSSTSTSPLPNYYQYSNEEPQEFLNGNSFQEYDLPSSYFSQEDFYPTASQQSSLNHEHSKPSLIWLIDDEISILDALSSYLSSSGYQIQSFQNATSALKSLKNQVPSAIVSDIRMPQMDGIEFLQNVRSDQNESVRNVPFILLTAKSQVEDRILGYESGTDGYLMKPFDPEELVAMLDQLMERRELYLDDVMSDDGQVGSGSGVSLDEIRNDLKEVKDILNGNEVDGKIGEKKQLVDANDSEPTPLALNSKSILSEDELEILELLCEGFMNKEIASELQYSVRWVEGHLTDMFRKTGCSNRTELVRWAVSNGYVDI</sequence>
<dbReference type="InterPro" id="IPR016032">
    <property type="entry name" value="Sig_transdc_resp-reg_C-effctor"/>
</dbReference>
<evidence type="ECO:0000256" key="5">
    <source>
        <dbReference type="ARBA" id="ARBA00023163"/>
    </source>
</evidence>
<dbReference type="InterPro" id="IPR011006">
    <property type="entry name" value="CheY-like_superfamily"/>
</dbReference>
<dbReference type="SUPFAM" id="SSF46894">
    <property type="entry name" value="C-terminal effector domain of the bipartite response regulators"/>
    <property type="match status" value="1"/>
</dbReference>
<keyword evidence="4" id="KW-0238">DNA-binding</keyword>
<keyword evidence="10" id="KW-1185">Reference proteome</keyword>
<keyword evidence="2" id="KW-0902">Two-component regulatory system</keyword>
<dbReference type="SMART" id="SM00448">
    <property type="entry name" value="REC"/>
    <property type="match status" value="1"/>
</dbReference>
<dbReference type="GO" id="GO:0006355">
    <property type="term" value="P:regulation of DNA-templated transcription"/>
    <property type="evidence" value="ECO:0007669"/>
    <property type="project" value="InterPro"/>
</dbReference>
<reference evidence="9 10" key="1">
    <citation type="journal article" date="2021" name="Sci. Rep.">
        <title>The genome of the diatom Chaetoceros tenuissimus carries an ancient integrated fragment of an extant virus.</title>
        <authorList>
            <person name="Hongo Y."/>
            <person name="Kimura K."/>
            <person name="Takaki Y."/>
            <person name="Yoshida Y."/>
            <person name="Baba S."/>
            <person name="Kobayashi G."/>
            <person name="Nagasaki K."/>
            <person name="Hano T."/>
            <person name="Tomaru Y."/>
        </authorList>
    </citation>
    <scope>NUCLEOTIDE SEQUENCE [LARGE SCALE GENOMIC DNA]</scope>
    <source>
        <strain evidence="9 10">NIES-3715</strain>
    </source>
</reference>
<dbReference type="PANTHER" id="PTHR48111:SF1">
    <property type="entry name" value="TWO-COMPONENT RESPONSE REGULATOR ORR33"/>
    <property type="match status" value="1"/>
</dbReference>
<organism evidence="9 10">
    <name type="scientific">Chaetoceros tenuissimus</name>
    <dbReference type="NCBI Taxonomy" id="426638"/>
    <lineage>
        <taxon>Eukaryota</taxon>
        <taxon>Sar</taxon>
        <taxon>Stramenopiles</taxon>
        <taxon>Ochrophyta</taxon>
        <taxon>Bacillariophyta</taxon>
        <taxon>Coscinodiscophyceae</taxon>
        <taxon>Chaetocerotophycidae</taxon>
        <taxon>Chaetocerotales</taxon>
        <taxon>Chaetocerotaceae</taxon>
        <taxon>Chaetoceros</taxon>
    </lineage>
</organism>
<dbReference type="SUPFAM" id="SSF52172">
    <property type="entry name" value="CheY-like"/>
    <property type="match status" value="1"/>
</dbReference>
<dbReference type="PRINTS" id="PR00038">
    <property type="entry name" value="HTHLUXR"/>
</dbReference>
<dbReference type="GO" id="GO:0032993">
    <property type="term" value="C:protein-DNA complex"/>
    <property type="evidence" value="ECO:0007669"/>
    <property type="project" value="TreeGrafter"/>
</dbReference>
<dbReference type="Proteomes" id="UP001054902">
    <property type="component" value="Unassembled WGS sequence"/>
</dbReference>
<dbReference type="PANTHER" id="PTHR48111">
    <property type="entry name" value="REGULATOR OF RPOS"/>
    <property type="match status" value="1"/>
</dbReference>
<evidence type="ECO:0000256" key="3">
    <source>
        <dbReference type="ARBA" id="ARBA00023015"/>
    </source>
</evidence>
<dbReference type="Gene3D" id="3.40.50.2300">
    <property type="match status" value="1"/>
</dbReference>
<accession>A0AAD3H1N7</accession>
<evidence type="ECO:0000259" key="7">
    <source>
        <dbReference type="PROSITE" id="PS50043"/>
    </source>
</evidence>
<evidence type="ECO:0000259" key="8">
    <source>
        <dbReference type="PROSITE" id="PS50110"/>
    </source>
</evidence>
<dbReference type="GO" id="GO:0005829">
    <property type="term" value="C:cytosol"/>
    <property type="evidence" value="ECO:0007669"/>
    <property type="project" value="TreeGrafter"/>
</dbReference>
<dbReference type="PROSITE" id="PS50043">
    <property type="entry name" value="HTH_LUXR_2"/>
    <property type="match status" value="1"/>
</dbReference>
<evidence type="ECO:0000256" key="2">
    <source>
        <dbReference type="ARBA" id="ARBA00023012"/>
    </source>
</evidence>
<keyword evidence="3" id="KW-0805">Transcription regulation</keyword>
<proteinExistence type="predicted"/>
<evidence type="ECO:0000256" key="4">
    <source>
        <dbReference type="ARBA" id="ARBA00023125"/>
    </source>
</evidence>
<dbReference type="InterPro" id="IPR000792">
    <property type="entry name" value="Tscrpt_reg_LuxR_C"/>
</dbReference>
<dbReference type="InterPro" id="IPR036388">
    <property type="entry name" value="WH-like_DNA-bd_sf"/>
</dbReference>
<evidence type="ECO:0000256" key="6">
    <source>
        <dbReference type="PROSITE-ProRule" id="PRU00169"/>
    </source>
</evidence>
<evidence type="ECO:0000313" key="10">
    <source>
        <dbReference type="Proteomes" id="UP001054902"/>
    </source>
</evidence>
<comment type="caution">
    <text evidence="9">The sequence shown here is derived from an EMBL/GenBank/DDBJ whole genome shotgun (WGS) entry which is preliminary data.</text>
</comment>
<dbReference type="AlphaFoldDB" id="A0AAD3H1N7"/>
<feature type="domain" description="Response regulatory" evidence="8">
    <location>
        <begin position="115"/>
        <end position="233"/>
    </location>
</feature>
<keyword evidence="5" id="KW-0804">Transcription</keyword>
<dbReference type="CDD" id="cd17574">
    <property type="entry name" value="REC_OmpR"/>
    <property type="match status" value="1"/>
</dbReference>
<dbReference type="EMBL" id="BLLK01000022">
    <property type="protein sequence ID" value="GFH47090.1"/>
    <property type="molecule type" value="Genomic_DNA"/>
</dbReference>
<dbReference type="GO" id="GO:0000976">
    <property type="term" value="F:transcription cis-regulatory region binding"/>
    <property type="evidence" value="ECO:0007669"/>
    <property type="project" value="TreeGrafter"/>
</dbReference>
<evidence type="ECO:0000313" key="9">
    <source>
        <dbReference type="EMBL" id="GFH47090.1"/>
    </source>
</evidence>
<gene>
    <name evidence="9" type="ORF">CTEN210_03565</name>
</gene>
<dbReference type="CDD" id="cd06170">
    <property type="entry name" value="LuxR_C_like"/>
    <property type="match status" value="1"/>
</dbReference>
<dbReference type="InterPro" id="IPR001789">
    <property type="entry name" value="Sig_transdc_resp-reg_receiver"/>
</dbReference>
<keyword evidence="1 6" id="KW-0597">Phosphoprotein</keyword>
<dbReference type="SMART" id="SM00421">
    <property type="entry name" value="HTH_LUXR"/>
    <property type="match status" value="1"/>
</dbReference>
<dbReference type="InterPro" id="IPR039420">
    <property type="entry name" value="WalR-like"/>
</dbReference>
<dbReference type="Pfam" id="PF00072">
    <property type="entry name" value="Response_reg"/>
    <property type="match status" value="1"/>
</dbReference>
<feature type="modified residue" description="4-aspartylphosphate" evidence="6">
    <location>
        <position position="164"/>
    </location>
</feature>
<dbReference type="PROSITE" id="PS50110">
    <property type="entry name" value="RESPONSE_REGULATORY"/>
    <property type="match status" value="1"/>
</dbReference>
<dbReference type="Gene3D" id="1.10.10.10">
    <property type="entry name" value="Winged helix-like DNA-binding domain superfamily/Winged helix DNA-binding domain"/>
    <property type="match status" value="1"/>
</dbReference>
<protein>
    <submittedName>
        <fullName evidence="9">Two-component system, NarL family, response regulator</fullName>
    </submittedName>
</protein>
<name>A0AAD3H1N7_9STRA</name>
<dbReference type="Pfam" id="PF00196">
    <property type="entry name" value="GerE"/>
    <property type="match status" value="1"/>
</dbReference>
<evidence type="ECO:0000256" key="1">
    <source>
        <dbReference type="ARBA" id="ARBA00022553"/>
    </source>
</evidence>
<feature type="domain" description="HTH luxR-type" evidence="7">
    <location>
        <begin position="299"/>
        <end position="364"/>
    </location>
</feature>
<dbReference type="GO" id="GO:0000156">
    <property type="term" value="F:phosphorelay response regulator activity"/>
    <property type="evidence" value="ECO:0007669"/>
    <property type="project" value="TreeGrafter"/>
</dbReference>